<reference evidence="3 4" key="1">
    <citation type="submission" date="2019-04" db="EMBL/GenBank/DDBJ databases">
        <title>Corynebacterium endometrii sp. nov., isolated from the uterus of a cow with endometritis.</title>
        <authorList>
            <person name="Ballas P."/>
            <person name="Ruckert C."/>
            <person name="Wagener K."/>
            <person name="Drillich M."/>
            <person name="Kaempfer P."/>
            <person name="Busse H.-J."/>
            <person name="Ehling-Schulz M."/>
        </authorList>
    </citation>
    <scope>NUCLEOTIDE SEQUENCE [LARGE SCALE GENOMIC DNA]</scope>
    <source>
        <strain evidence="3 4">LMM-1653</strain>
    </source>
</reference>
<evidence type="ECO:0000313" key="4">
    <source>
        <dbReference type="Proteomes" id="UP000296352"/>
    </source>
</evidence>
<dbReference type="GO" id="GO:0016787">
    <property type="term" value="F:hydrolase activity"/>
    <property type="evidence" value="ECO:0007669"/>
    <property type="project" value="UniProtKB-KW"/>
</dbReference>
<dbReference type="AlphaFoldDB" id="A0A4P7QKD0"/>
<evidence type="ECO:0000259" key="2">
    <source>
        <dbReference type="Pfam" id="PF04909"/>
    </source>
</evidence>
<name>A0A4P7QKD0_9CORY</name>
<keyword evidence="4" id="KW-1185">Reference proteome</keyword>
<dbReference type="GO" id="GO:0019748">
    <property type="term" value="P:secondary metabolic process"/>
    <property type="evidence" value="ECO:0007669"/>
    <property type="project" value="TreeGrafter"/>
</dbReference>
<dbReference type="KEGG" id="cee:CENDO_11020"/>
<dbReference type="OrthoDB" id="8673173at2"/>
<keyword evidence="3" id="KW-0378">Hydrolase</keyword>
<dbReference type="InterPro" id="IPR006680">
    <property type="entry name" value="Amidohydro-rel"/>
</dbReference>
<organism evidence="3 4">
    <name type="scientific">Corynebacterium endometrii</name>
    <dbReference type="NCBI Taxonomy" id="2488819"/>
    <lineage>
        <taxon>Bacteria</taxon>
        <taxon>Bacillati</taxon>
        <taxon>Actinomycetota</taxon>
        <taxon>Actinomycetes</taxon>
        <taxon>Mycobacteriales</taxon>
        <taxon>Corynebacteriaceae</taxon>
        <taxon>Corynebacterium</taxon>
    </lineage>
</organism>
<dbReference type="PANTHER" id="PTHR21240:SF28">
    <property type="entry name" value="ISO-OROTATE DECARBOXYLASE (EUROFUNG)"/>
    <property type="match status" value="1"/>
</dbReference>
<protein>
    <submittedName>
        <fullName evidence="3">Amidohydrolase</fullName>
    </submittedName>
</protein>
<evidence type="ECO:0000256" key="1">
    <source>
        <dbReference type="ARBA" id="ARBA00023239"/>
    </source>
</evidence>
<feature type="domain" description="Amidohydrolase-related" evidence="2">
    <location>
        <begin position="10"/>
        <end position="326"/>
    </location>
</feature>
<gene>
    <name evidence="3" type="ORF">CENDO_11020</name>
</gene>
<proteinExistence type="predicted"/>
<evidence type="ECO:0000313" key="3">
    <source>
        <dbReference type="EMBL" id="QCB29454.1"/>
    </source>
</evidence>
<dbReference type="Gene3D" id="3.20.20.140">
    <property type="entry name" value="Metal-dependent hydrolases"/>
    <property type="match status" value="1"/>
</dbReference>
<dbReference type="PANTHER" id="PTHR21240">
    <property type="entry name" value="2-AMINO-3-CARBOXYLMUCONATE-6-SEMIALDEHYDE DECARBOXYLASE"/>
    <property type="match status" value="1"/>
</dbReference>
<dbReference type="InterPro" id="IPR032465">
    <property type="entry name" value="ACMSD"/>
</dbReference>
<dbReference type="RefSeq" id="WP_136142035.1">
    <property type="nucleotide sequence ID" value="NZ_CP039247.1"/>
</dbReference>
<dbReference type="SUPFAM" id="SSF51556">
    <property type="entry name" value="Metallo-dependent hydrolases"/>
    <property type="match status" value="1"/>
</dbReference>
<dbReference type="GO" id="GO:0016831">
    <property type="term" value="F:carboxy-lyase activity"/>
    <property type="evidence" value="ECO:0007669"/>
    <property type="project" value="InterPro"/>
</dbReference>
<sequence>MSDQPEATVIDTHAHVYPARYLDHLEELGVPAASTKIARNMRASDEPAEMSARLAQMDEAGVRLQVISATPQSPEFSGVGGVSQAQAVGAARMVNDIYAELIDAYPGRFLAYGAVPIGFPEAAAEMAAELAEHPGFVGVAINAIFQDPDASVAEERYFPLYEQLASTGSVLYIHPTGQAAHAPGMRSWGLDWVNGAPMEDAIAALQLMKQDVPRKFPQMPIHIAHLGGDLPFLAQRLEDNFEDWDSFPTSPAQTLRELWFDSANFTPGALRLAEEIYGGSHLLTGSDYPYFQDEKYTRSVTYIPRAGLGDAFNDSLWRGNALSLYGPKLKAVFGE</sequence>
<dbReference type="EMBL" id="CP039247">
    <property type="protein sequence ID" value="QCB29454.1"/>
    <property type="molecule type" value="Genomic_DNA"/>
</dbReference>
<dbReference type="GO" id="GO:0005737">
    <property type="term" value="C:cytoplasm"/>
    <property type="evidence" value="ECO:0007669"/>
    <property type="project" value="TreeGrafter"/>
</dbReference>
<dbReference type="Proteomes" id="UP000296352">
    <property type="component" value="Chromosome"/>
</dbReference>
<dbReference type="InterPro" id="IPR032466">
    <property type="entry name" value="Metal_Hydrolase"/>
</dbReference>
<accession>A0A4P7QKD0</accession>
<dbReference type="Pfam" id="PF04909">
    <property type="entry name" value="Amidohydro_2"/>
    <property type="match status" value="1"/>
</dbReference>
<keyword evidence="1" id="KW-0456">Lyase</keyword>